<dbReference type="AlphaFoldDB" id="A0A1G7HZK2"/>
<proteinExistence type="predicted"/>
<dbReference type="GO" id="GO:0008713">
    <property type="term" value="F:ADP-heptose-lipopolysaccharide heptosyltransferase activity"/>
    <property type="evidence" value="ECO:0007669"/>
    <property type="project" value="TreeGrafter"/>
</dbReference>
<reference evidence="4" key="1">
    <citation type="submission" date="2016-10" db="EMBL/GenBank/DDBJ databases">
        <authorList>
            <person name="Varghese N."/>
            <person name="Submissions S."/>
        </authorList>
    </citation>
    <scope>NUCLEOTIDE SEQUENCE [LARGE SCALE GENOMIC DNA]</scope>
    <source>
        <strain evidence="4">KHC7</strain>
    </source>
</reference>
<dbReference type="Proteomes" id="UP000199355">
    <property type="component" value="Unassembled WGS sequence"/>
</dbReference>
<dbReference type="InterPro" id="IPR051199">
    <property type="entry name" value="LPS_LOS_Heptosyltrfase"/>
</dbReference>
<dbReference type="GO" id="GO:0009244">
    <property type="term" value="P:lipopolysaccharide core region biosynthetic process"/>
    <property type="evidence" value="ECO:0007669"/>
    <property type="project" value="TreeGrafter"/>
</dbReference>
<dbReference type="Pfam" id="PF01075">
    <property type="entry name" value="Glyco_transf_9"/>
    <property type="match status" value="1"/>
</dbReference>
<gene>
    <name evidence="3" type="ORF">SAMN05192586_10196</name>
</gene>
<keyword evidence="4" id="KW-1185">Reference proteome</keyword>
<dbReference type="OrthoDB" id="5506840at2"/>
<sequence length="409" mass="43745">MAAFLVLQAARFGDLVQTGRLLRGLQAQGEVQLAVDAGLEPLARLLYPFARVWALALHGRPSAAALARNREILAQWRRQDFAAVYNCNYSGLTAALCRVFAPEQVRGYRPAPGGVLRSSWAALGFGLSARRAETPLNLVDFWGHFCTEPAVPAAVNPRPLPGGRGIGVALAGREARRSLPVPALAQLLPVVFRLRGGPPVFLLGTAAEQPAARRLLRLLPPEVRERTRDLCGKTDWPALAAALTGLDLLLAPDTGSTHLAARLGVPVLAFFLSSAWAHETGPYGPGHYVWQAALPCAPCLESAPCPRDTACLRPLQSAALLRSVAAVLQGGVAPPQPPGLQVWRTGLDALGARLDLLAGEDAQAAARRRLRGLLFRRLRLPEAPEGAAAPAPEWFAPEADWMLPPGRYC</sequence>
<evidence type="ECO:0000256" key="1">
    <source>
        <dbReference type="ARBA" id="ARBA00022676"/>
    </source>
</evidence>
<dbReference type="InterPro" id="IPR002201">
    <property type="entry name" value="Glyco_trans_9"/>
</dbReference>
<evidence type="ECO:0000256" key="2">
    <source>
        <dbReference type="ARBA" id="ARBA00022679"/>
    </source>
</evidence>
<dbReference type="STRING" id="571438.SAMN05192586_10196"/>
<accession>A0A1G7HZK2</accession>
<dbReference type="Gene3D" id="3.40.50.2000">
    <property type="entry name" value="Glycogen Phosphorylase B"/>
    <property type="match status" value="2"/>
</dbReference>
<protein>
    <submittedName>
        <fullName evidence="3">ADP-heptose:LPS heptosyltransferase</fullName>
    </submittedName>
</protein>
<dbReference type="PANTHER" id="PTHR30160">
    <property type="entry name" value="TETRAACYLDISACCHARIDE 4'-KINASE-RELATED"/>
    <property type="match status" value="1"/>
</dbReference>
<dbReference type="CDD" id="cd03789">
    <property type="entry name" value="GT9_LPS_heptosyltransferase"/>
    <property type="match status" value="1"/>
</dbReference>
<keyword evidence="1" id="KW-0328">Glycosyltransferase</keyword>
<keyword evidence="2 3" id="KW-0808">Transferase</keyword>
<dbReference type="RefSeq" id="WP_092152369.1">
    <property type="nucleotide sequence ID" value="NZ_FNBX01000001.1"/>
</dbReference>
<dbReference type="EMBL" id="FNBX01000001">
    <property type="protein sequence ID" value="SDF05922.1"/>
    <property type="molecule type" value="Genomic_DNA"/>
</dbReference>
<evidence type="ECO:0000313" key="3">
    <source>
        <dbReference type="EMBL" id="SDF05922.1"/>
    </source>
</evidence>
<dbReference type="PANTHER" id="PTHR30160:SF7">
    <property type="entry name" value="ADP-HEPTOSE--LPS HEPTOSYLTRANSFERASE 2"/>
    <property type="match status" value="1"/>
</dbReference>
<name>A0A1G7HZK2_9BACT</name>
<organism evidence="3 4">
    <name type="scientific">Desulfovibrio legallii</name>
    <dbReference type="NCBI Taxonomy" id="571438"/>
    <lineage>
        <taxon>Bacteria</taxon>
        <taxon>Pseudomonadati</taxon>
        <taxon>Thermodesulfobacteriota</taxon>
        <taxon>Desulfovibrionia</taxon>
        <taxon>Desulfovibrionales</taxon>
        <taxon>Desulfovibrionaceae</taxon>
        <taxon>Desulfovibrio</taxon>
    </lineage>
</organism>
<dbReference type="SUPFAM" id="SSF53756">
    <property type="entry name" value="UDP-Glycosyltransferase/glycogen phosphorylase"/>
    <property type="match status" value="1"/>
</dbReference>
<evidence type="ECO:0000313" key="4">
    <source>
        <dbReference type="Proteomes" id="UP000199355"/>
    </source>
</evidence>
<dbReference type="GO" id="GO:0005829">
    <property type="term" value="C:cytosol"/>
    <property type="evidence" value="ECO:0007669"/>
    <property type="project" value="TreeGrafter"/>
</dbReference>